<dbReference type="Pfam" id="PF00520">
    <property type="entry name" value="Ion_trans"/>
    <property type="match status" value="1"/>
</dbReference>
<dbReference type="PANTHER" id="PTHR11537:SF254">
    <property type="entry name" value="POTASSIUM VOLTAGE-GATED CHANNEL PROTEIN SHAB"/>
    <property type="match status" value="1"/>
</dbReference>
<feature type="transmembrane region" description="Helical" evidence="11">
    <location>
        <begin position="89"/>
        <end position="108"/>
    </location>
</feature>
<feature type="transmembrane region" description="Helical" evidence="11">
    <location>
        <begin position="173"/>
        <end position="193"/>
    </location>
</feature>
<organism evidence="13 14">
    <name type="scientific">Mycoplasmopsis columboralis</name>
    <dbReference type="NCBI Taxonomy" id="171282"/>
    <lineage>
        <taxon>Bacteria</taxon>
        <taxon>Bacillati</taxon>
        <taxon>Mycoplasmatota</taxon>
        <taxon>Mycoplasmoidales</taxon>
        <taxon>Metamycoplasmataceae</taxon>
        <taxon>Mycoplasmopsis</taxon>
    </lineage>
</organism>
<evidence type="ECO:0000256" key="11">
    <source>
        <dbReference type="SAM" id="Phobius"/>
    </source>
</evidence>
<dbReference type="SUPFAM" id="SSF81324">
    <property type="entry name" value="Voltage-gated potassium channels"/>
    <property type="match status" value="1"/>
</dbReference>
<evidence type="ECO:0000256" key="7">
    <source>
        <dbReference type="ARBA" id="ARBA00022989"/>
    </source>
</evidence>
<dbReference type="InterPro" id="IPR028325">
    <property type="entry name" value="VG_K_chnl"/>
</dbReference>
<keyword evidence="9 11" id="KW-0472">Membrane</keyword>
<feature type="transmembrane region" description="Helical" evidence="11">
    <location>
        <begin position="58"/>
        <end position="77"/>
    </location>
</feature>
<feature type="domain" description="Ion transport" evidence="12">
    <location>
        <begin position="61"/>
        <end position="324"/>
    </location>
</feature>
<evidence type="ECO:0000256" key="1">
    <source>
        <dbReference type="ARBA" id="ARBA00004141"/>
    </source>
</evidence>
<evidence type="ECO:0000256" key="6">
    <source>
        <dbReference type="ARBA" id="ARBA00022958"/>
    </source>
</evidence>
<evidence type="ECO:0000313" key="13">
    <source>
        <dbReference type="EMBL" id="VEU76198.1"/>
    </source>
</evidence>
<keyword evidence="6" id="KW-0630">Potassium</keyword>
<evidence type="ECO:0000259" key="12">
    <source>
        <dbReference type="Pfam" id="PF00520"/>
    </source>
</evidence>
<feature type="transmembrane region" description="Helical" evidence="11">
    <location>
        <begin position="129"/>
        <end position="153"/>
    </location>
</feature>
<dbReference type="InterPro" id="IPR005821">
    <property type="entry name" value="Ion_trans_dom"/>
</dbReference>
<keyword evidence="3" id="KW-0633">Potassium transport</keyword>
<dbReference type="KEGG" id="mcou:NCTC10179_00369"/>
<keyword evidence="2" id="KW-0813">Transport</keyword>
<proteinExistence type="predicted"/>
<comment type="subcellular location">
    <subcellularLocation>
        <location evidence="1">Membrane</location>
        <topology evidence="1">Multi-pass membrane protein</topology>
    </subcellularLocation>
</comment>
<dbReference type="Gene3D" id="1.10.287.70">
    <property type="match status" value="1"/>
</dbReference>
<name>A0A449B6R3_9BACT</name>
<keyword evidence="14" id="KW-1185">Reference proteome</keyword>
<keyword evidence="4 11" id="KW-0812">Transmembrane</keyword>
<dbReference type="GO" id="GO:0001508">
    <property type="term" value="P:action potential"/>
    <property type="evidence" value="ECO:0007669"/>
    <property type="project" value="TreeGrafter"/>
</dbReference>
<accession>A0A449B6R3</accession>
<dbReference type="EMBL" id="LR215039">
    <property type="protein sequence ID" value="VEU76198.1"/>
    <property type="molecule type" value="Genomic_DNA"/>
</dbReference>
<evidence type="ECO:0000256" key="10">
    <source>
        <dbReference type="ARBA" id="ARBA00023303"/>
    </source>
</evidence>
<evidence type="ECO:0000256" key="5">
    <source>
        <dbReference type="ARBA" id="ARBA00022826"/>
    </source>
</evidence>
<dbReference type="PANTHER" id="PTHR11537">
    <property type="entry name" value="VOLTAGE-GATED POTASSIUM CHANNEL"/>
    <property type="match status" value="1"/>
</dbReference>
<feature type="transmembrane region" description="Helical" evidence="11">
    <location>
        <begin position="200"/>
        <end position="220"/>
    </location>
</feature>
<feature type="transmembrane region" description="Helical" evidence="11">
    <location>
        <begin position="296"/>
        <end position="321"/>
    </location>
</feature>
<keyword evidence="10 13" id="KW-0407">Ion channel</keyword>
<evidence type="ECO:0000256" key="3">
    <source>
        <dbReference type="ARBA" id="ARBA00022538"/>
    </source>
</evidence>
<evidence type="ECO:0000256" key="9">
    <source>
        <dbReference type="ARBA" id="ARBA00023136"/>
    </source>
</evidence>
<keyword evidence="7 11" id="KW-1133">Transmembrane helix</keyword>
<keyword evidence="8" id="KW-0406">Ion transport</keyword>
<dbReference type="AlphaFoldDB" id="A0A449B6R3"/>
<dbReference type="GO" id="GO:0008076">
    <property type="term" value="C:voltage-gated potassium channel complex"/>
    <property type="evidence" value="ECO:0007669"/>
    <property type="project" value="InterPro"/>
</dbReference>
<evidence type="ECO:0000256" key="4">
    <source>
        <dbReference type="ARBA" id="ARBA00022692"/>
    </source>
</evidence>
<dbReference type="OrthoDB" id="9781411at2"/>
<keyword evidence="5" id="KW-0631">Potassium channel</keyword>
<reference evidence="13 14" key="1">
    <citation type="submission" date="2019-01" db="EMBL/GenBank/DDBJ databases">
        <authorList>
            <consortium name="Pathogen Informatics"/>
        </authorList>
    </citation>
    <scope>NUCLEOTIDE SEQUENCE [LARGE SCALE GENOMIC DNA]</scope>
    <source>
        <strain evidence="13 14">NCTC10179</strain>
    </source>
</reference>
<protein>
    <submittedName>
        <fullName evidence="13">Voltage-gated potassium channel</fullName>
    </submittedName>
</protein>
<sequence length="338" mass="38230">MSCFILEINALIYNFFMIETVKNTQHKILNFIGQIVWINAKITTENKRNLKKFKTFKLGYAFLIIFACLISFANLFVPAGENSSTAAKVVISSAQIPVFFIFVGDYVLHLMTYHLHYKKKNAFHTYLKFFISYYSIVAFLCILASINLISLFANINDIDKKVLDFFNALGMVRILRLLIVLQIFAPFAIIFRVFKDQSKVLINVFVLVIVLIVLFALVIWNAEVSHYNEQVNEFVNANLNGMSFEEAKVALQNHPDYPQFPSNSVSNFGNSLYFTTITLTTIGYGDFSPQSPTAKIIVIVISIVGIALIAIPSGVIAGSFLQQMQNKITQKQGEKHND</sequence>
<evidence type="ECO:0000256" key="8">
    <source>
        <dbReference type="ARBA" id="ARBA00023065"/>
    </source>
</evidence>
<dbReference type="Proteomes" id="UP000289497">
    <property type="component" value="Chromosome"/>
</dbReference>
<gene>
    <name evidence="13" type="ORF">NCTC10179_00369</name>
</gene>
<dbReference type="GO" id="GO:0005249">
    <property type="term" value="F:voltage-gated potassium channel activity"/>
    <property type="evidence" value="ECO:0007669"/>
    <property type="project" value="InterPro"/>
</dbReference>
<evidence type="ECO:0000313" key="14">
    <source>
        <dbReference type="Proteomes" id="UP000289497"/>
    </source>
</evidence>
<evidence type="ECO:0000256" key="2">
    <source>
        <dbReference type="ARBA" id="ARBA00022448"/>
    </source>
</evidence>